<dbReference type="Proteomes" id="UP000004095">
    <property type="component" value="Unassembled WGS sequence"/>
</dbReference>
<evidence type="ECO:0000313" key="1">
    <source>
        <dbReference type="EMBL" id="EAY31778.1"/>
    </source>
</evidence>
<accession>A1ZDN9</accession>
<sequence length="43" mass="4949">MLFIAAIPFPYPKNKGLSMSHIAASQLINRKLYLTMALWTHLF</sequence>
<protein>
    <submittedName>
        <fullName evidence="1">Uncharacterized protein</fullName>
    </submittedName>
</protein>
<dbReference type="EMBL" id="AAWS01000002">
    <property type="protein sequence ID" value="EAY31778.1"/>
    <property type="molecule type" value="Genomic_DNA"/>
</dbReference>
<keyword evidence="2" id="KW-1185">Reference proteome</keyword>
<name>A1ZDN9_MICM2</name>
<proteinExistence type="predicted"/>
<organism evidence="1 2">
    <name type="scientific">Microscilla marina ATCC 23134</name>
    <dbReference type="NCBI Taxonomy" id="313606"/>
    <lineage>
        <taxon>Bacteria</taxon>
        <taxon>Pseudomonadati</taxon>
        <taxon>Bacteroidota</taxon>
        <taxon>Cytophagia</taxon>
        <taxon>Cytophagales</taxon>
        <taxon>Microscillaceae</taxon>
        <taxon>Microscilla</taxon>
    </lineage>
</organism>
<evidence type="ECO:0000313" key="2">
    <source>
        <dbReference type="Proteomes" id="UP000004095"/>
    </source>
</evidence>
<gene>
    <name evidence="1" type="ORF">M23134_05284</name>
</gene>
<reference evidence="1 2" key="1">
    <citation type="submission" date="2007-01" db="EMBL/GenBank/DDBJ databases">
        <authorList>
            <person name="Haygood M."/>
            <person name="Podell S."/>
            <person name="Anderson C."/>
            <person name="Hopkinson B."/>
            <person name="Roe K."/>
            <person name="Barbeau K."/>
            <person name="Gaasterland T."/>
            <person name="Ferriera S."/>
            <person name="Johnson J."/>
            <person name="Kravitz S."/>
            <person name="Beeson K."/>
            <person name="Sutton G."/>
            <person name="Rogers Y.-H."/>
            <person name="Friedman R."/>
            <person name="Frazier M."/>
            <person name="Venter J.C."/>
        </authorList>
    </citation>
    <scope>NUCLEOTIDE SEQUENCE [LARGE SCALE GENOMIC DNA]</scope>
    <source>
        <strain evidence="1 2">ATCC 23134</strain>
    </source>
</reference>
<dbReference type="AlphaFoldDB" id="A1ZDN9"/>
<comment type="caution">
    <text evidence="1">The sequence shown here is derived from an EMBL/GenBank/DDBJ whole genome shotgun (WGS) entry which is preliminary data.</text>
</comment>